<proteinExistence type="predicted"/>
<dbReference type="Pfam" id="PF00250">
    <property type="entry name" value="Forkhead"/>
    <property type="match status" value="1"/>
</dbReference>
<evidence type="ECO:0000256" key="5">
    <source>
        <dbReference type="PROSITE-ProRule" id="PRU00089"/>
    </source>
</evidence>
<dbReference type="Proteomes" id="UP000887567">
    <property type="component" value="Unplaced"/>
</dbReference>
<dbReference type="InterPro" id="IPR045912">
    <property type="entry name" value="FOXJ2/3-like"/>
</dbReference>
<dbReference type="PROSITE" id="PS50039">
    <property type="entry name" value="FORK_HEAD_3"/>
    <property type="match status" value="1"/>
</dbReference>
<dbReference type="PROSITE" id="PS00657">
    <property type="entry name" value="FORK_HEAD_1"/>
    <property type="match status" value="1"/>
</dbReference>
<evidence type="ECO:0000256" key="3">
    <source>
        <dbReference type="ARBA" id="ARBA00023163"/>
    </source>
</evidence>
<dbReference type="InterPro" id="IPR018122">
    <property type="entry name" value="TF_fork_head_CS_1"/>
</dbReference>
<dbReference type="GeneID" id="110245035"/>
<dbReference type="SMART" id="SM00339">
    <property type="entry name" value="FH"/>
    <property type="match status" value="1"/>
</dbReference>
<keyword evidence="4 5" id="KW-0539">Nucleus</keyword>
<dbReference type="AlphaFoldDB" id="A0A913XLX3"/>
<dbReference type="SUPFAM" id="SSF46785">
    <property type="entry name" value="Winged helix' DNA-binding domain"/>
    <property type="match status" value="1"/>
</dbReference>
<comment type="subcellular location">
    <subcellularLocation>
        <location evidence="5">Nucleus</location>
    </subcellularLocation>
</comment>
<protein>
    <recommendedName>
        <fullName evidence="6">Fork-head domain-containing protein</fullName>
    </recommendedName>
</protein>
<dbReference type="RefSeq" id="XP_020906948.1">
    <property type="nucleotide sequence ID" value="XM_021051289.2"/>
</dbReference>
<accession>A0A913XLX3</accession>
<dbReference type="PANTHER" id="PTHR46078:SF2">
    <property type="entry name" value="FORK-HEAD DOMAIN-CONTAINING PROTEIN"/>
    <property type="match status" value="1"/>
</dbReference>
<dbReference type="Gene3D" id="1.10.10.10">
    <property type="entry name" value="Winged helix-like DNA-binding domain superfamily/Winged helix DNA-binding domain"/>
    <property type="match status" value="1"/>
</dbReference>
<dbReference type="InterPro" id="IPR030456">
    <property type="entry name" value="TF_fork_head_CS_2"/>
</dbReference>
<dbReference type="CDD" id="cd00059">
    <property type="entry name" value="FH_FOX"/>
    <property type="match status" value="1"/>
</dbReference>
<organism evidence="7 8">
    <name type="scientific">Exaiptasia diaphana</name>
    <name type="common">Tropical sea anemone</name>
    <name type="synonym">Aiptasia pulchella</name>
    <dbReference type="NCBI Taxonomy" id="2652724"/>
    <lineage>
        <taxon>Eukaryota</taxon>
        <taxon>Metazoa</taxon>
        <taxon>Cnidaria</taxon>
        <taxon>Anthozoa</taxon>
        <taxon>Hexacorallia</taxon>
        <taxon>Actiniaria</taxon>
        <taxon>Aiptasiidae</taxon>
        <taxon>Exaiptasia</taxon>
    </lineage>
</organism>
<keyword evidence="2 5" id="KW-0238">DNA-binding</keyword>
<evidence type="ECO:0000313" key="7">
    <source>
        <dbReference type="EnsemblMetazoa" id="XP_020906948.1"/>
    </source>
</evidence>
<dbReference type="KEGG" id="epa:110245035"/>
<name>A0A913XLX3_EXADI</name>
<keyword evidence="3" id="KW-0804">Transcription</keyword>
<dbReference type="OMA" id="TNIQWLC"/>
<dbReference type="GO" id="GO:0000981">
    <property type="term" value="F:DNA-binding transcription factor activity, RNA polymerase II-specific"/>
    <property type="evidence" value="ECO:0007669"/>
    <property type="project" value="TreeGrafter"/>
</dbReference>
<evidence type="ECO:0000256" key="1">
    <source>
        <dbReference type="ARBA" id="ARBA00023015"/>
    </source>
</evidence>
<feature type="domain" description="Fork-head" evidence="6">
    <location>
        <begin position="57"/>
        <end position="144"/>
    </location>
</feature>
<evidence type="ECO:0000313" key="8">
    <source>
        <dbReference type="Proteomes" id="UP000887567"/>
    </source>
</evidence>
<dbReference type="InterPro" id="IPR036388">
    <property type="entry name" value="WH-like_DNA-bd_sf"/>
</dbReference>
<dbReference type="InterPro" id="IPR001766">
    <property type="entry name" value="Fork_head_dom"/>
</dbReference>
<sequence length="453" mass="50191">MSSKEGTTSGNSLDDSLTNIQWLCGLESSELLQARENAAQDALSNAILPDSPNPYSKPPYSYATLILLAINSTDDKKMTLQDIYKWIETNYPYYKKCKKAWKNSIRHNLSLHSFFLKEKRPLDLPGKGSYWSISPEGKKNIMQEVMKHAQPIVQNPLATSGQVCRNLRPILPKPAGEAQQYYNDNVPGVCSFANGKTVMPVVILPTNIYVELASKIANNKKNDLTFTVTQGQDSTIKVKNNLPDTQQNTVSTGTVFTSLMEEILRNKNFSEALDSFKTENLATTASNVNQENCEPAIKKIKKENSLTPCSIVHVKKTPLKDRTLPTLAAMNTAPCNDSGIFDKDSKIQEFNSLILTPAHLSTPKGTIAASQIPVQSSPLSTFHSGLTPLKYDSDSGFFTPLREADFDFLLSPNQLSLDQLTPARFNSTPQGCRKSLKLGTVHEEMTDGMTWMQ</sequence>
<dbReference type="EnsemblMetazoa" id="XM_021051289.2">
    <property type="protein sequence ID" value="XP_020906948.1"/>
    <property type="gene ID" value="LOC110245035"/>
</dbReference>
<dbReference type="PRINTS" id="PR00053">
    <property type="entry name" value="FORKHEAD"/>
</dbReference>
<dbReference type="FunFam" id="1.10.10.10:FF:000135">
    <property type="entry name" value="forkhead box protein G1"/>
    <property type="match status" value="1"/>
</dbReference>
<feature type="DNA-binding region" description="Fork-head" evidence="5">
    <location>
        <begin position="57"/>
        <end position="144"/>
    </location>
</feature>
<dbReference type="InterPro" id="IPR036390">
    <property type="entry name" value="WH_DNA-bd_sf"/>
</dbReference>
<dbReference type="OrthoDB" id="5954824at2759"/>
<dbReference type="GO" id="GO:0005634">
    <property type="term" value="C:nucleus"/>
    <property type="evidence" value="ECO:0007669"/>
    <property type="project" value="UniProtKB-SubCell"/>
</dbReference>
<evidence type="ECO:0000256" key="4">
    <source>
        <dbReference type="ARBA" id="ARBA00023242"/>
    </source>
</evidence>
<keyword evidence="8" id="KW-1185">Reference proteome</keyword>
<evidence type="ECO:0000256" key="2">
    <source>
        <dbReference type="ARBA" id="ARBA00023125"/>
    </source>
</evidence>
<evidence type="ECO:0000259" key="6">
    <source>
        <dbReference type="PROSITE" id="PS50039"/>
    </source>
</evidence>
<dbReference type="PROSITE" id="PS00658">
    <property type="entry name" value="FORK_HEAD_2"/>
    <property type="match status" value="1"/>
</dbReference>
<dbReference type="PANTHER" id="PTHR46078">
    <property type="entry name" value="FORKHEAD BOX PROTEIN J2 FAMILY MEMBER"/>
    <property type="match status" value="1"/>
</dbReference>
<keyword evidence="1" id="KW-0805">Transcription regulation</keyword>
<dbReference type="GO" id="GO:0000978">
    <property type="term" value="F:RNA polymerase II cis-regulatory region sequence-specific DNA binding"/>
    <property type="evidence" value="ECO:0007669"/>
    <property type="project" value="TreeGrafter"/>
</dbReference>
<reference evidence="7" key="1">
    <citation type="submission" date="2022-11" db="UniProtKB">
        <authorList>
            <consortium name="EnsemblMetazoa"/>
        </authorList>
    </citation>
    <scope>IDENTIFICATION</scope>
</reference>